<dbReference type="Proteomes" id="UP000022910">
    <property type="component" value="Unassembled WGS sequence"/>
</dbReference>
<dbReference type="AlphaFoldDB" id="A0A015INI4"/>
<gene>
    <name evidence="1" type="ORF">RirG_222070</name>
</gene>
<dbReference type="HOGENOM" id="CLU_1876515_0_0_1"/>
<protein>
    <submittedName>
        <fullName evidence="1">Uncharacterized protein</fullName>
    </submittedName>
</protein>
<accession>A0A015INI4</accession>
<proteinExistence type="predicted"/>
<dbReference type="EMBL" id="JEMT01027969">
    <property type="protein sequence ID" value="EXX55800.1"/>
    <property type="molecule type" value="Genomic_DNA"/>
</dbReference>
<evidence type="ECO:0000313" key="2">
    <source>
        <dbReference type="Proteomes" id="UP000022910"/>
    </source>
</evidence>
<sequence>MNYNKIYNKICQPPHNQSRQLADEIRLNNTKFTIVTPRMIIKRNIKREIDDENIDINSMVNAVWNHHLTDAQREEFESLAKSINDINQNVANINSDSHNRMNRINNHQEIDPIGIFSGTEISQRTDFESLILATFP</sequence>
<evidence type="ECO:0000313" key="1">
    <source>
        <dbReference type="EMBL" id="EXX55800.1"/>
    </source>
</evidence>
<comment type="caution">
    <text evidence="1">The sequence shown here is derived from an EMBL/GenBank/DDBJ whole genome shotgun (WGS) entry which is preliminary data.</text>
</comment>
<name>A0A015INI4_RHIIW</name>
<keyword evidence="2" id="KW-1185">Reference proteome</keyword>
<dbReference type="OrthoDB" id="2309957at2759"/>
<reference evidence="1 2" key="1">
    <citation type="submission" date="2014-02" db="EMBL/GenBank/DDBJ databases">
        <title>Single nucleus genome sequencing reveals high similarity among nuclei of an endomycorrhizal fungus.</title>
        <authorList>
            <person name="Lin K."/>
            <person name="Geurts R."/>
            <person name="Zhang Z."/>
            <person name="Limpens E."/>
            <person name="Saunders D.G."/>
            <person name="Mu D."/>
            <person name="Pang E."/>
            <person name="Cao H."/>
            <person name="Cha H."/>
            <person name="Lin T."/>
            <person name="Zhou Q."/>
            <person name="Shang Y."/>
            <person name="Li Y."/>
            <person name="Ivanov S."/>
            <person name="Sharma T."/>
            <person name="Velzen R.V."/>
            <person name="Ruijter N.D."/>
            <person name="Aanen D.K."/>
            <person name="Win J."/>
            <person name="Kamoun S."/>
            <person name="Bisseling T."/>
            <person name="Huang S."/>
        </authorList>
    </citation>
    <scope>NUCLEOTIDE SEQUENCE [LARGE SCALE GENOMIC DNA]</scope>
    <source>
        <strain evidence="2">DAOM197198w</strain>
    </source>
</reference>
<organism evidence="1 2">
    <name type="scientific">Rhizophagus irregularis (strain DAOM 197198w)</name>
    <name type="common">Glomus intraradices</name>
    <dbReference type="NCBI Taxonomy" id="1432141"/>
    <lineage>
        <taxon>Eukaryota</taxon>
        <taxon>Fungi</taxon>
        <taxon>Fungi incertae sedis</taxon>
        <taxon>Mucoromycota</taxon>
        <taxon>Glomeromycotina</taxon>
        <taxon>Glomeromycetes</taxon>
        <taxon>Glomerales</taxon>
        <taxon>Glomeraceae</taxon>
        <taxon>Rhizophagus</taxon>
    </lineage>
</organism>